<dbReference type="CDD" id="cd10917">
    <property type="entry name" value="CE4_NodB_like_6s_7s"/>
    <property type="match status" value="1"/>
</dbReference>
<dbReference type="Gene3D" id="3.20.20.370">
    <property type="entry name" value="Glycoside hydrolase/deacetylase"/>
    <property type="match status" value="1"/>
</dbReference>
<dbReference type="AlphaFoldDB" id="A0A9X1WMK7"/>
<organism evidence="3 4">
    <name type="scientific">Paenibacillus mangrovi</name>
    <dbReference type="NCBI Taxonomy" id="2931978"/>
    <lineage>
        <taxon>Bacteria</taxon>
        <taxon>Bacillati</taxon>
        <taxon>Bacillota</taxon>
        <taxon>Bacilli</taxon>
        <taxon>Bacillales</taxon>
        <taxon>Paenibacillaceae</taxon>
        <taxon>Paenibacillus</taxon>
    </lineage>
</organism>
<keyword evidence="1" id="KW-0812">Transmembrane</keyword>
<reference evidence="3" key="1">
    <citation type="submission" date="2022-04" db="EMBL/GenBank/DDBJ databases">
        <title>Paenibacillus mangrovi sp. nov., a novel endophytic bacterium isolated from bark of Kandelia candel.</title>
        <authorList>
            <person name="Tuo L."/>
        </authorList>
    </citation>
    <scope>NUCLEOTIDE SEQUENCE</scope>
    <source>
        <strain evidence="3">KQZ6P-2</strain>
    </source>
</reference>
<dbReference type="RefSeq" id="WP_244724518.1">
    <property type="nucleotide sequence ID" value="NZ_JALIRP010000003.1"/>
</dbReference>
<comment type="caution">
    <text evidence="3">The sequence shown here is derived from an EMBL/GenBank/DDBJ whole genome shotgun (WGS) entry which is preliminary data.</text>
</comment>
<dbReference type="InterPro" id="IPR011330">
    <property type="entry name" value="Glyco_hydro/deAcase_b/a-brl"/>
</dbReference>
<name>A0A9X1WMK7_9BACL</name>
<dbReference type="SUPFAM" id="SSF88713">
    <property type="entry name" value="Glycoside hydrolase/deacetylase"/>
    <property type="match status" value="1"/>
</dbReference>
<dbReference type="EMBL" id="JALIRP010000003">
    <property type="protein sequence ID" value="MCJ8012052.1"/>
    <property type="molecule type" value="Genomic_DNA"/>
</dbReference>
<protein>
    <submittedName>
        <fullName evidence="3">Polysaccharide deacetylase family protein</fullName>
    </submittedName>
</protein>
<dbReference type="GO" id="GO:0005975">
    <property type="term" value="P:carbohydrate metabolic process"/>
    <property type="evidence" value="ECO:0007669"/>
    <property type="project" value="InterPro"/>
</dbReference>
<evidence type="ECO:0000256" key="1">
    <source>
        <dbReference type="SAM" id="Phobius"/>
    </source>
</evidence>
<dbReference type="PROSITE" id="PS51677">
    <property type="entry name" value="NODB"/>
    <property type="match status" value="1"/>
</dbReference>
<dbReference type="Proteomes" id="UP001139347">
    <property type="component" value="Unassembled WGS sequence"/>
</dbReference>
<evidence type="ECO:0000313" key="3">
    <source>
        <dbReference type="EMBL" id="MCJ8012052.1"/>
    </source>
</evidence>
<dbReference type="InterPro" id="IPR002509">
    <property type="entry name" value="NODB_dom"/>
</dbReference>
<keyword evidence="4" id="KW-1185">Reference proteome</keyword>
<dbReference type="Pfam" id="PF01522">
    <property type="entry name" value="Polysacc_deac_1"/>
    <property type="match status" value="1"/>
</dbReference>
<dbReference type="PANTHER" id="PTHR10587">
    <property type="entry name" value="GLYCOSYL TRANSFERASE-RELATED"/>
    <property type="match status" value="1"/>
</dbReference>
<proteinExistence type="predicted"/>
<accession>A0A9X1WMK7</accession>
<sequence>MQQSYLTKWLEILSVEENGSGTYFMNVEFVYEERVALKWDVDSFTAINIRHVIDEAESTDAKYRLTLLSERNVIDQQCYGQITRYNRDTSRRMKFACSEPFAEQLSALKKIDRISEIKSLSSFLNETYDGENDCDLEEQAITKPRVKMSKKVFINLTASLLIITLLVYLSSTGFSLINGNVLANTDTATASKVSQEPPAVSSDKIETEKWTQPAALALSATPPVPLHKEKALPAAVSLDKMINYSVPKDFVAITFDDGPSKYTKDIVDILTDYHVGGTFFFVGTQVKKFPESVKYVGEHGFSIGNHSMSHANLQKLSLAEQQAEILGNNRLIESITSKPVVLFRPPYGSMNAQTKEIVEYANMKITMWNRDPEDWKFKKNPQKVLSYIEHSKTRGSVILLHESKETVELLPDIIEYLQQQKVQIINLM</sequence>
<dbReference type="InterPro" id="IPR050248">
    <property type="entry name" value="Polysacc_deacetylase_ArnD"/>
</dbReference>
<evidence type="ECO:0000259" key="2">
    <source>
        <dbReference type="PROSITE" id="PS51677"/>
    </source>
</evidence>
<keyword evidence="1" id="KW-0472">Membrane</keyword>
<dbReference type="GO" id="GO:0016810">
    <property type="term" value="F:hydrolase activity, acting on carbon-nitrogen (but not peptide) bonds"/>
    <property type="evidence" value="ECO:0007669"/>
    <property type="project" value="InterPro"/>
</dbReference>
<evidence type="ECO:0000313" key="4">
    <source>
        <dbReference type="Proteomes" id="UP001139347"/>
    </source>
</evidence>
<gene>
    <name evidence="3" type="ORF">MUG84_09885</name>
</gene>
<keyword evidence="1" id="KW-1133">Transmembrane helix</keyword>
<feature type="transmembrane region" description="Helical" evidence="1">
    <location>
        <begin position="152"/>
        <end position="170"/>
    </location>
</feature>
<feature type="domain" description="NodB homology" evidence="2">
    <location>
        <begin position="249"/>
        <end position="425"/>
    </location>
</feature>